<feature type="region of interest" description="Disordered" evidence="2">
    <location>
        <begin position="169"/>
        <end position="201"/>
    </location>
</feature>
<dbReference type="GeneID" id="4320180"/>
<proteinExistence type="predicted"/>
<organism evidence="3 4">
    <name type="scientific">Aspergillus terreus (strain NIH 2624 / FGSC A1156)</name>
    <dbReference type="NCBI Taxonomy" id="341663"/>
    <lineage>
        <taxon>Eukaryota</taxon>
        <taxon>Fungi</taxon>
        <taxon>Dikarya</taxon>
        <taxon>Ascomycota</taxon>
        <taxon>Pezizomycotina</taxon>
        <taxon>Eurotiomycetes</taxon>
        <taxon>Eurotiomycetidae</taxon>
        <taxon>Eurotiales</taxon>
        <taxon>Aspergillaceae</taxon>
        <taxon>Aspergillus</taxon>
        <taxon>Aspergillus subgen. Circumdati</taxon>
    </lineage>
</organism>
<name>Q0CPU9_ASPTN</name>
<dbReference type="EMBL" id="CH476599">
    <property type="protein sequence ID" value="EAU34732.1"/>
    <property type="molecule type" value="Genomic_DNA"/>
</dbReference>
<evidence type="ECO:0000313" key="4">
    <source>
        <dbReference type="Proteomes" id="UP000007963"/>
    </source>
</evidence>
<feature type="compositionally biased region" description="Low complexity" evidence="2">
    <location>
        <begin position="20"/>
        <end position="32"/>
    </location>
</feature>
<dbReference type="HOGENOM" id="CLU_125543_0_0_1"/>
<evidence type="ECO:0000256" key="1">
    <source>
        <dbReference type="SAM" id="Coils"/>
    </source>
</evidence>
<dbReference type="InterPro" id="IPR018858">
    <property type="entry name" value="DUF2458"/>
</dbReference>
<reference evidence="4" key="1">
    <citation type="submission" date="2005-09" db="EMBL/GenBank/DDBJ databases">
        <title>Annotation of the Aspergillus terreus NIH2624 genome.</title>
        <authorList>
            <person name="Birren B.W."/>
            <person name="Lander E.S."/>
            <person name="Galagan J.E."/>
            <person name="Nusbaum C."/>
            <person name="Devon K."/>
            <person name="Henn M."/>
            <person name="Ma L.-J."/>
            <person name="Jaffe D.B."/>
            <person name="Butler J."/>
            <person name="Alvarez P."/>
            <person name="Gnerre S."/>
            <person name="Grabherr M."/>
            <person name="Kleber M."/>
            <person name="Mauceli E.W."/>
            <person name="Brockman W."/>
            <person name="Rounsley S."/>
            <person name="Young S.K."/>
            <person name="LaButti K."/>
            <person name="Pushparaj V."/>
            <person name="DeCaprio D."/>
            <person name="Crawford M."/>
            <person name="Koehrsen M."/>
            <person name="Engels R."/>
            <person name="Montgomery P."/>
            <person name="Pearson M."/>
            <person name="Howarth C."/>
            <person name="Larson L."/>
            <person name="Luoma S."/>
            <person name="White J."/>
            <person name="Alvarado L."/>
            <person name="Kodira C.D."/>
            <person name="Zeng Q."/>
            <person name="Oleary S."/>
            <person name="Yandava C."/>
            <person name="Denning D.W."/>
            <person name="Nierman W.C."/>
            <person name="Milne T."/>
            <person name="Madden K."/>
        </authorList>
    </citation>
    <scope>NUCLEOTIDE SEQUENCE [LARGE SCALE GENOMIC DNA]</scope>
    <source>
        <strain evidence="4">NIH 2624 / FGSC A1156</strain>
    </source>
</reference>
<accession>Q0CPU9</accession>
<feature type="compositionally biased region" description="Basic residues" evidence="2">
    <location>
        <begin position="183"/>
        <end position="201"/>
    </location>
</feature>
<dbReference type="Pfam" id="PF10454">
    <property type="entry name" value="DUF2458"/>
    <property type="match status" value="1"/>
</dbReference>
<feature type="region of interest" description="Disordered" evidence="2">
    <location>
        <begin position="15"/>
        <end position="103"/>
    </location>
</feature>
<evidence type="ECO:0000313" key="3">
    <source>
        <dbReference type="EMBL" id="EAU34732.1"/>
    </source>
</evidence>
<protein>
    <submittedName>
        <fullName evidence="3">Uncharacterized protein</fullName>
    </submittedName>
</protein>
<dbReference type="OMA" id="YNAKVYR"/>
<dbReference type="RefSeq" id="XP_001213463.1">
    <property type="nucleotide sequence ID" value="XM_001213463.1"/>
</dbReference>
<evidence type="ECO:0000256" key="2">
    <source>
        <dbReference type="SAM" id="MobiDB-lite"/>
    </source>
</evidence>
<feature type="compositionally biased region" description="Polar residues" evidence="2">
    <location>
        <begin position="56"/>
        <end position="69"/>
    </location>
</feature>
<dbReference type="AlphaFoldDB" id="Q0CPU9"/>
<feature type="compositionally biased region" description="Pro residues" evidence="2">
    <location>
        <begin position="76"/>
        <end position="90"/>
    </location>
</feature>
<sequence>MSDYNATDLNSILQTLSAFSNQQSQSQPQSQYQPPPTEPPKDTNTNDDSYEPPDSFPSSHNESLQNVPIPSQSLTPPSPQTLPRPRPTPPQTQSHSQAQDTSSITTWPAALQHVMRAMSQNEDLQRRIRRLIQRQHDHERQWWQGREALCAKQRARGEKKKELDAVLRSVGAPVDDSQVSVDRRRRPGGTPKLRRKGLPRV</sequence>
<gene>
    <name evidence="3" type="ORF">ATEG_04285</name>
</gene>
<dbReference type="OrthoDB" id="5363415at2759"/>
<feature type="coiled-coil region" evidence="1">
    <location>
        <begin position="114"/>
        <end position="141"/>
    </location>
</feature>
<dbReference type="Proteomes" id="UP000007963">
    <property type="component" value="Unassembled WGS sequence"/>
</dbReference>
<keyword evidence="1" id="KW-0175">Coiled coil</keyword>
<dbReference type="VEuPathDB" id="FungiDB:ATEG_04285"/>